<reference evidence="2" key="1">
    <citation type="submission" date="2016-11" db="UniProtKB">
        <authorList>
            <consortium name="WormBaseParasite"/>
        </authorList>
    </citation>
    <scope>IDENTIFICATION</scope>
</reference>
<accession>A0A1I7WEE3</accession>
<sequence>MYCDCHVGLCVVEARLSLFVV</sequence>
<keyword evidence="1" id="KW-1185">Reference proteome</keyword>
<proteinExistence type="predicted"/>
<evidence type="ECO:0000313" key="2">
    <source>
        <dbReference type="WBParaSite" id="Hba_03274"/>
    </source>
</evidence>
<protein>
    <submittedName>
        <fullName evidence="2">Uncharacterized protein</fullName>
    </submittedName>
</protein>
<evidence type="ECO:0000313" key="1">
    <source>
        <dbReference type="Proteomes" id="UP000095283"/>
    </source>
</evidence>
<organism evidence="1 2">
    <name type="scientific">Heterorhabditis bacteriophora</name>
    <name type="common">Entomopathogenic nematode worm</name>
    <dbReference type="NCBI Taxonomy" id="37862"/>
    <lineage>
        <taxon>Eukaryota</taxon>
        <taxon>Metazoa</taxon>
        <taxon>Ecdysozoa</taxon>
        <taxon>Nematoda</taxon>
        <taxon>Chromadorea</taxon>
        <taxon>Rhabditida</taxon>
        <taxon>Rhabditina</taxon>
        <taxon>Rhabditomorpha</taxon>
        <taxon>Strongyloidea</taxon>
        <taxon>Heterorhabditidae</taxon>
        <taxon>Heterorhabditis</taxon>
    </lineage>
</organism>
<dbReference type="WBParaSite" id="Hba_03274">
    <property type="protein sequence ID" value="Hba_03274"/>
    <property type="gene ID" value="Hba_03274"/>
</dbReference>
<dbReference type="Proteomes" id="UP000095283">
    <property type="component" value="Unplaced"/>
</dbReference>
<dbReference type="AlphaFoldDB" id="A0A1I7WEE3"/>
<name>A0A1I7WEE3_HETBA</name>